<dbReference type="GO" id="GO:0006207">
    <property type="term" value="P:'de novo' pyrimidine nucleobase biosynthetic process"/>
    <property type="evidence" value="ECO:0007669"/>
    <property type="project" value="InterPro"/>
</dbReference>
<keyword evidence="3 8" id="KW-0436">Ligase</keyword>
<dbReference type="PRINTS" id="PR00099">
    <property type="entry name" value="CPSGATASE"/>
</dbReference>
<feature type="active site" evidence="8">
    <location>
        <position position="339"/>
    </location>
</feature>
<proteinExistence type="inferred from homology"/>
<dbReference type="Gene3D" id="3.40.50.880">
    <property type="match status" value="1"/>
</dbReference>
<dbReference type="InterPro" id="IPR036480">
    <property type="entry name" value="CarbP_synth_ssu_N_sf"/>
</dbReference>
<gene>
    <name evidence="8 10" type="primary">carA</name>
    <name evidence="10" type="ORF">SPIROBIBN47_360017</name>
</gene>
<keyword evidence="5 8" id="KW-0067">ATP-binding</keyword>
<dbReference type="SUPFAM" id="SSF52021">
    <property type="entry name" value="Carbamoyl phosphate synthetase, small subunit N-terminal domain"/>
    <property type="match status" value="1"/>
</dbReference>
<dbReference type="GO" id="GO:0006526">
    <property type="term" value="P:L-arginine biosynthetic process"/>
    <property type="evidence" value="ECO:0007669"/>
    <property type="project" value="UniProtKB-UniRule"/>
</dbReference>
<name>A0A3P3XKQ7_9SPIR</name>
<keyword evidence="6 8" id="KW-0315">Glutamine amidotransferase</keyword>
<evidence type="ECO:0000256" key="8">
    <source>
        <dbReference type="HAMAP-Rule" id="MF_01209"/>
    </source>
</evidence>
<evidence type="ECO:0000259" key="9">
    <source>
        <dbReference type="SMART" id="SM01097"/>
    </source>
</evidence>
<evidence type="ECO:0000256" key="6">
    <source>
        <dbReference type="ARBA" id="ARBA00022962"/>
    </source>
</evidence>
<comment type="subunit">
    <text evidence="8">Composed of two chains; the small (or glutamine) chain promotes the hydrolysis of glutamine to ammonia, which is used by the large (or ammonia) chain to synthesize carbamoyl phosphate. Tetramer of heterodimers (alpha,beta)4.</text>
</comment>
<sequence>MFRKEKAAMLVLEDGTVFEGYSVGADVSSEGEVVFSTGLVGYPQSLTDPSYCGQILAFTYPLIGNYGVPALKRNSHSIPLNFESDRIQVSGVVVAEASFEPSHHSTNLSFPEWLKQEGVPGIAGIDTRALTRLLREHGVMKGKILVEGAGLAHTNLEKADSPVKVVSVKEPIRYPAGPGAPKLVLVDCGVKANILRILIDSGVDVTRVPWDYPFETLEYDGLFLSNGPGDPKACTRTIAHLRHALTQKRPIFGICLGTQLMALAAGADTYKLKYGHRGQNQPAIERTSGRCYITSQNHGYAVQEASLPPGWESWFTNGNDGTVEGIRAAGAPFKAVQFHPEGCPGPRDTEFLIHQFLDEVQNRRSAK</sequence>
<dbReference type="EMBL" id="FWDM01000030">
    <property type="protein sequence ID" value="SLM14819.1"/>
    <property type="molecule type" value="Genomic_DNA"/>
</dbReference>
<dbReference type="InterPro" id="IPR017926">
    <property type="entry name" value="GATASE"/>
</dbReference>
<comment type="catalytic activity">
    <reaction evidence="8">
        <text>L-glutamine + H2O = L-glutamate + NH4(+)</text>
        <dbReference type="Rhea" id="RHEA:15889"/>
        <dbReference type="ChEBI" id="CHEBI:15377"/>
        <dbReference type="ChEBI" id="CHEBI:28938"/>
        <dbReference type="ChEBI" id="CHEBI:29985"/>
        <dbReference type="ChEBI" id="CHEBI:58359"/>
    </reaction>
</comment>
<feature type="binding site" evidence="8">
    <location>
        <position position="256"/>
    </location>
    <ligand>
        <name>L-glutamine</name>
        <dbReference type="ChEBI" id="CHEBI:58359"/>
    </ligand>
</feature>
<dbReference type="FunFam" id="3.50.30.20:FF:000002">
    <property type="entry name" value="Carbamoyl-phosphate synthase 1, mitochondrial"/>
    <property type="match status" value="1"/>
</dbReference>
<dbReference type="InterPro" id="IPR029062">
    <property type="entry name" value="Class_I_gatase-like"/>
</dbReference>
<dbReference type="HAMAP" id="MF_01209">
    <property type="entry name" value="CPSase_S_chain"/>
    <property type="match status" value="1"/>
</dbReference>
<dbReference type="AlphaFoldDB" id="A0A3P3XKQ7"/>
<organism evidence="10">
    <name type="scientific">uncultured spirochete</name>
    <dbReference type="NCBI Taxonomy" id="156406"/>
    <lineage>
        <taxon>Bacteria</taxon>
        <taxon>Pseudomonadati</taxon>
        <taxon>Spirochaetota</taxon>
        <taxon>Spirochaetia</taxon>
        <taxon>Spirochaetales</taxon>
        <taxon>environmental samples</taxon>
    </lineage>
</organism>
<dbReference type="SMART" id="SM01097">
    <property type="entry name" value="CPSase_sm_chain"/>
    <property type="match status" value="1"/>
</dbReference>
<evidence type="ECO:0000313" key="10">
    <source>
        <dbReference type="EMBL" id="SLM14819.1"/>
    </source>
</evidence>
<comment type="pathway">
    <text evidence="1 8">Amino-acid biosynthesis; L-arginine biosynthesis; carbamoyl phosphate from bicarbonate: step 1/1.</text>
</comment>
<dbReference type="PANTHER" id="PTHR43418:SF7">
    <property type="entry name" value="CARBAMOYL-PHOSPHATE SYNTHASE SMALL CHAIN"/>
    <property type="match status" value="1"/>
</dbReference>
<protein>
    <recommendedName>
        <fullName evidence="8">Carbamoyl phosphate synthase small chain</fullName>
        <ecNumber evidence="8">6.3.5.5</ecNumber>
    </recommendedName>
    <alternativeName>
        <fullName evidence="8">Carbamoyl phosphate synthetase glutamine chain</fullName>
    </alternativeName>
</protein>
<dbReference type="InterPro" id="IPR002474">
    <property type="entry name" value="CarbamoylP_synth_ssu_N"/>
</dbReference>
<keyword evidence="8" id="KW-0028">Amino-acid biosynthesis</keyword>
<dbReference type="InterPro" id="IPR050472">
    <property type="entry name" value="Anth_synth/Amidotransfase"/>
</dbReference>
<dbReference type="Gene3D" id="3.50.30.20">
    <property type="entry name" value="Carbamoyl-phosphate synthase small subunit, N-terminal domain"/>
    <property type="match status" value="1"/>
</dbReference>
<keyword evidence="4 8" id="KW-0547">Nucleotide-binding</keyword>
<evidence type="ECO:0000256" key="7">
    <source>
        <dbReference type="ARBA" id="ARBA00048816"/>
    </source>
</evidence>
<feature type="active site" evidence="8">
    <location>
        <position position="341"/>
    </location>
</feature>
<feature type="binding site" evidence="8">
    <location>
        <position position="229"/>
    </location>
    <ligand>
        <name>L-glutamine</name>
        <dbReference type="ChEBI" id="CHEBI:58359"/>
    </ligand>
</feature>
<dbReference type="PANTHER" id="PTHR43418">
    <property type="entry name" value="MULTIFUNCTIONAL TRYPTOPHAN BIOSYNTHESIS PROTEIN-RELATED"/>
    <property type="match status" value="1"/>
</dbReference>
<dbReference type="UniPathway" id="UPA00068">
    <property type="reaction ID" value="UER00171"/>
</dbReference>
<feature type="active site" description="Nucleophile" evidence="8">
    <location>
        <position position="255"/>
    </location>
</feature>
<feature type="domain" description="Carbamoyl-phosphate synthase small subunit N-terminal" evidence="9">
    <location>
        <begin position="6"/>
        <end position="145"/>
    </location>
</feature>
<dbReference type="NCBIfam" id="TIGR01368">
    <property type="entry name" value="CPSaseIIsmall"/>
    <property type="match status" value="1"/>
</dbReference>
<keyword evidence="8" id="KW-0055">Arginine biosynthesis</keyword>
<dbReference type="GO" id="GO:0004359">
    <property type="term" value="F:glutaminase activity"/>
    <property type="evidence" value="ECO:0007669"/>
    <property type="project" value="RHEA"/>
</dbReference>
<evidence type="ECO:0000256" key="2">
    <source>
        <dbReference type="ARBA" id="ARBA00007800"/>
    </source>
</evidence>
<feature type="binding site" evidence="8">
    <location>
        <position position="227"/>
    </location>
    <ligand>
        <name>L-glutamine</name>
        <dbReference type="ChEBI" id="CHEBI:58359"/>
    </ligand>
</feature>
<dbReference type="GO" id="GO:0006541">
    <property type="term" value="P:glutamine metabolic process"/>
    <property type="evidence" value="ECO:0007669"/>
    <property type="project" value="InterPro"/>
</dbReference>
<feature type="binding site" evidence="8">
    <location>
        <position position="299"/>
    </location>
    <ligand>
        <name>L-glutamine</name>
        <dbReference type="ChEBI" id="CHEBI:58359"/>
    </ligand>
</feature>
<feature type="binding site" evidence="8">
    <location>
        <position position="50"/>
    </location>
    <ligand>
        <name>L-glutamine</name>
        <dbReference type="ChEBI" id="CHEBI:58359"/>
    </ligand>
</feature>
<dbReference type="NCBIfam" id="NF009475">
    <property type="entry name" value="PRK12838.1"/>
    <property type="match status" value="1"/>
</dbReference>
<dbReference type="GO" id="GO:0004088">
    <property type="term" value="F:carbamoyl-phosphate synthase (glutamine-hydrolyzing) activity"/>
    <property type="evidence" value="ECO:0007669"/>
    <property type="project" value="UniProtKB-UniRule"/>
</dbReference>
<dbReference type="InterPro" id="IPR035686">
    <property type="entry name" value="CPSase_GATase1"/>
</dbReference>
<accession>A0A3P3XKQ7</accession>
<evidence type="ECO:0000256" key="5">
    <source>
        <dbReference type="ARBA" id="ARBA00022840"/>
    </source>
</evidence>
<dbReference type="InterPro" id="IPR006274">
    <property type="entry name" value="CarbamoylP_synth_ssu"/>
</dbReference>
<dbReference type="Pfam" id="PF00117">
    <property type="entry name" value="GATase"/>
    <property type="match status" value="1"/>
</dbReference>
<comment type="similarity">
    <text evidence="2 8">Belongs to the CarA family.</text>
</comment>
<dbReference type="PRINTS" id="PR00096">
    <property type="entry name" value="GATASE"/>
</dbReference>
<dbReference type="CDD" id="cd01744">
    <property type="entry name" value="GATase1_CPSase"/>
    <property type="match status" value="1"/>
</dbReference>
<comment type="function">
    <text evidence="8">Small subunit of the glutamine-dependent carbamoyl phosphate synthetase (CPSase). CPSase catalyzes the formation of carbamoyl phosphate from the ammonia moiety of glutamine, carbonate, and phosphate donated by ATP, constituting the first step of 2 biosynthetic pathways, one leading to arginine and/or urea and the other to pyrimidine nucleotides. The small subunit (glutamine amidotransferase) binds and cleaves glutamine to supply the large subunit with the substrate ammonia.</text>
</comment>
<dbReference type="SUPFAM" id="SSF52317">
    <property type="entry name" value="Class I glutamine amidotransferase-like"/>
    <property type="match status" value="1"/>
</dbReference>
<dbReference type="EC" id="6.3.5.5" evidence="8"/>
<dbReference type="UniPathway" id="UPA00070">
    <property type="reaction ID" value="UER00115"/>
</dbReference>
<dbReference type="Pfam" id="PF00988">
    <property type="entry name" value="CPSase_sm_chain"/>
    <property type="match status" value="1"/>
</dbReference>
<comment type="pathway">
    <text evidence="8">Pyrimidine metabolism; UMP biosynthesis via de novo pathway; (S)-dihydroorotate from bicarbonate: step 1/3.</text>
</comment>
<feature type="binding site" evidence="8">
    <location>
        <position position="297"/>
    </location>
    <ligand>
        <name>L-glutamine</name>
        <dbReference type="ChEBI" id="CHEBI:58359"/>
    </ligand>
</feature>
<keyword evidence="8" id="KW-0665">Pyrimidine biosynthesis</keyword>
<reference evidence="10" key="1">
    <citation type="submission" date="2017-02" db="EMBL/GenBank/DDBJ databases">
        <authorList>
            <person name="Regsiter A."/>
            <person name="William W."/>
        </authorList>
    </citation>
    <scope>NUCLEOTIDE SEQUENCE</scope>
    <source>
        <strain evidence="10">Bib</strain>
    </source>
</reference>
<dbReference type="GO" id="GO:0044205">
    <property type="term" value="P:'de novo' UMP biosynthetic process"/>
    <property type="evidence" value="ECO:0007669"/>
    <property type="project" value="UniProtKB-UniRule"/>
</dbReference>
<dbReference type="PROSITE" id="PS51273">
    <property type="entry name" value="GATASE_TYPE_1"/>
    <property type="match status" value="1"/>
</dbReference>
<feature type="binding site" evidence="8">
    <location>
        <position position="300"/>
    </location>
    <ligand>
        <name>L-glutamine</name>
        <dbReference type="ChEBI" id="CHEBI:58359"/>
    </ligand>
</feature>
<dbReference type="PRINTS" id="PR00097">
    <property type="entry name" value="ANTSNTHASEII"/>
</dbReference>
<dbReference type="GO" id="GO:0005524">
    <property type="term" value="F:ATP binding"/>
    <property type="evidence" value="ECO:0007669"/>
    <property type="project" value="UniProtKB-UniRule"/>
</dbReference>
<evidence type="ECO:0000256" key="3">
    <source>
        <dbReference type="ARBA" id="ARBA00022598"/>
    </source>
</evidence>
<feature type="region of interest" description="CPSase" evidence="8">
    <location>
        <begin position="1"/>
        <end position="181"/>
    </location>
</feature>
<evidence type="ECO:0000256" key="1">
    <source>
        <dbReference type="ARBA" id="ARBA00005077"/>
    </source>
</evidence>
<evidence type="ECO:0000256" key="4">
    <source>
        <dbReference type="ARBA" id="ARBA00022741"/>
    </source>
</evidence>
<comment type="catalytic activity">
    <reaction evidence="7 8">
        <text>hydrogencarbonate + L-glutamine + 2 ATP + H2O = carbamoyl phosphate + L-glutamate + 2 ADP + phosphate + 2 H(+)</text>
        <dbReference type="Rhea" id="RHEA:18633"/>
        <dbReference type="ChEBI" id="CHEBI:15377"/>
        <dbReference type="ChEBI" id="CHEBI:15378"/>
        <dbReference type="ChEBI" id="CHEBI:17544"/>
        <dbReference type="ChEBI" id="CHEBI:29985"/>
        <dbReference type="ChEBI" id="CHEBI:30616"/>
        <dbReference type="ChEBI" id="CHEBI:43474"/>
        <dbReference type="ChEBI" id="CHEBI:58228"/>
        <dbReference type="ChEBI" id="CHEBI:58359"/>
        <dbReference type="ChEBI" id="CHEBI:456216"/>
        <dbReference type="EC" id="6.3.5.5"/>
    </reaction>
</comment>
<feature type="binding site" evidence="8">
    <location>
        <position position="259"/>
    </location>
    <ligand>
        <name>L-glutamine</name>
        <dbReference type="ChEBI" id="CHEBI:58359"/>
    </ligand>
</feature>